<dbReference type="InterPro" id="IPR007692">
    <property type="entry name" value="DNA_helicase_DnaB"/>
</dbReference>
<dbReference type="GO" id="GO:0016787">
    <property type="term" value="F:hydrolase activity"/>
    <property type="evidence" value="ECO:0007669"/>
    <property type="project" value="UniProtKB-KW"/>
</dbReference>
<dbReference type="GO" id="GO:0005829">
    <property type="term" value="C:cytosol"/>
    <property type="evidence" value="ECO:0007669"/>
    <property type="project" value="TreeGrafter"/>
</dbReference>
<evidence type="ECO:0000256" key="6">
    <source>
        <dbReference type="ARBA" id="ARBA00022806"/>
    </source>
</evidence>
<dbReference type="InterPro" id="IPR007694">
    <property type="entry name" value="DNA_helicase_DnaB-like_C"/>
</dbReference>
<dbReference type="EMBL" id="UGJE01000002">
    <property type="protein sequence ID" value="STQ86679.1"/>
    <property type="molecule type" value="Genomic_DNA"/>
</dbReference>
<evidence type="ECO:0000313" key="15">
    <source>
        <dbReference type="EMBL" id="TLE00904.1"/>
    </source>
</evidence>
<dbReference type="Pfam" id="PF03796">
    <property type="entry name" value="DnaB_C"/>
    <property type="match status" value="1"/>
</dbReference>
<evidence type="ECO:0000256" key="5">
    <source>
        <dbReference type="ARBA" id="ARBA00022801"/>
    </source>
</evidence>
<evidence type="ECO:0000256" key="11">
    <source>
        <dbReference type="NCBIfam" id="TIGR00665"/>
    </source>
</evidence>
<evidence type="ECO:0000256" key="10">
    <source>
        <dbReference type="ARBA" id="ARBA00048954"/>
    </source>
</evidence>
<evidence type="ECO:0000256" key="9">
    <source>
        <dbReference type="ARBA" id="ARBA00023235"/>
    </source>
</evidence>
<feature type="domain" description="SF4 helicase" evidence="13">
    <location>
        <begin position="167"/>
        <end position="461"/>
    </location>
</feature>
<evidence type="ECO:0000256" key="3">
    <source>
        <dbReference type="ARBA" id="ARBA00022705"/>
    </source>
</evidence>
<dbReference type="InterPro" id="IPR027417">
    <property type="entry name" value="P-loop_NTPase"/>
</dbReference>
<dbReference type="Proteomes" id="UP000255139">
    <property type="component" value="Unassembled WGS sequence"/>
</dbReference>
<dbReference type="RefSeq" id="WP_034556865.1">
    <property type="nucleotide sequence ID" value="NZ_FZML01000019.1"/>
</dbReference>
<dbReference type="PROSITE" id="PS51199">
    <property type="entry name" value="SF4_HELICASE"/>
    <property type="match status" value="1"/>
</dbReference>
<dbReference type="GO" id="GO:0003677">
    <property type="term" value="F:DNA binding"/>
    <property type="evidence" value="ECO:0007669"/>
    <property type="project" value="UniProtKB-UniRule"/>
</dbReference>
<evidence type="ECO:0000256" key="1">
    <source>
        <dbReference type="ARBA" id="ARBA00008428"/>
    </source>
</evidence>
<dbReference type="GO" id="GO:0005524">
    <property type="term" value="F:ATP binding"/>
    <property type="evidence" value="ECO:0007669"/>
    <property type="project" value="UniProtKB-UniRule"/>
</dbReference>
<comment type="function">
    <text evidence="12">The main replicative DNA helicase, it participates in initiation and elongation during chromosome replication. Travels ahead of the DNA replisome, separating dsDNA into templates for DNA synthesis. A processive ATP-dependent 5'-3' DNA helicase it has DNA-dependent ATPase activity.</text>
</comment>
<keyword evidence="6 12" id="KW-0347">Helicase</keyword>
<comment type="similarity">
    <text evidence="1 12">Belongs to the helicase family. DnaB subfamily.</text>
</comment>
<evidence type="ECO:0000256" key="7">
    <source>
        <dbReference type="ARBA" id="ARBA00022840"/>
    </source>
</evidence>
<gene>
    <name evidence="14" type="primary">dnaB</name>
    <name evidence="15" type="ORF">LS73_003110</name>
    <name evidence="14" type="ORF">NCTC12714_01490</name>
</gene>
<evidence type="ECO:0000256" key="8">
    <source>
        <dbReference type="ARBA" id="ARBA00023125"/>
    </source>
</evidence>
<dbReference type="STRING" id="216.LS73_01345"/>
<evidence type="ECO:0000256" key="4">
    <source>
        <dbReference type="ARBA" id="ARBA00022741"/>
    </source>
</evidence>
<keyword evidence="4 12" id="KW-0547">Nucleotide-binding</keyword>
<keyword evidence="3 12" id="KW-0235">DNA replication</keyword>
<sequence>MEEVITKIEKIVLSAIFFDKDKFDEIYESISHKDFIMPLHICMFKAFESLQKINMPFTPEIVCIEMQKEMSNITLDDISIVIAESPIANIDSYVEQIKNASINRSLFALASFIRDTSLKPGSKANDILEETQRRIYALSMDNTSNDFRSSIEIIESTMSILENVKNLQGAIKGIDTGFAELNSLTTGFNDGELIIIGARPGMGKTALILSMALKIISSGKGVAIFSLEMPAEQLMLRMLSSRGRIPLQSMRSGSLNDDEWSKLSLISQELCQKNNLYIDDSSGLTLASLRTKLRKLFARDSSVGIVMIDYLQLMGQNNKENSDRYSIISEISRGLKLLARELNVPIIALSQLNRSVESREDKRPIMSDLRDSGSIEQDADIILFLYRDAYYKERESRNMKKIAIKKKQQGEEIDIPEVFIAPETEEVDIIVAKNRNGAAGDSVKALYHKKYTLFEDMEESEMTSMAIQNVTTLYLDDTELNTDTSGLPKI</sequence>
<accession>A0A099U1M5</accession>
<evidence type="ECO:0000256" key="2">
    <source>
        <dbReference type="ARBA" id="ARBA00022515"/>
    </source>
</evidence>
<dbReference type="CDD" id="cd00984">
    <property type="entry name" value="DnaB_C"/>
    <property type="match status" value="1"/>
</dbReference>
<dbReference type="PANTHER" id="PTHR30153:SF2">
    <property type="entry name" value="REPLICATIVE DNA HELICASE"/>
    <property type="match status" value="1"/>
</dbReference>
<dbReference type="GO" id="GO:1990077">
    <property type="term" value="C:primosome complex"/>
    <property type="evidence" value="ECO:0007669"/>
    <property type="project" value="UniProtKB-UniRule"/>
</dbReference>
<protein>
    <recommendedName>
        <fullName evidence="11 12">Replicative DNA helicase</fullName>
        <ecNumber evidence="11 12">5.6.2.3</ecNumber>
    </recommendedName>
</protein>
<keyword evidence="7 12" id="KW-0067">ATP-binding</keyword>
<keyword evidence="8 12" id="KW-0238">DNA-binding</keyword>
<keyword evidence="9" id="KW-0413">Isomerase</keyword>
<dbReference type="OrthoDB" id="9773982at2"/>
<evidence type="ECO:0000256" key="12">
    <source>
        <dbReference type="RuleBase" id="RU362085"/>
    </source>
</evidence>
<dbReference type="SUPFAM" id="SSF52540">
    <property type="entry name" value="P-loop containing nucleoside triphosphate hydrolases"/>
    <property type="match status" value="1"/>
</dbReference>
<dbReference type="Proteomes" id="UP000029922">
    <property type="component" value="Unassembled WGS sequence"/>
</dbReference>
<evidence type="ECO:0000313" key="14">
    <source>
        <dbReference type="EMBL" id="STQ86679.1"/>
    </source>
</evidence>
<dbReference type="SUPFAM" id="SSF48024">
    <property type="entry name" value="N-terminal domain of DnaB helicase"/>
    <property type="match status" value="1"/>
</dbReference>
<proteinExistence type="inferred from homology"/>
<dbReference type="PANTHER" id="PTHR30153">
    <property type="entry name" value="REPLICATIVE DNA HELICASE DNAB"/>
    <property type="match status" value="1"/>
</dbReference>
<dbReference type="InterPro" id="IPR016136">
    <property type="entry name" value="DNA_helicase_N/primase_C"/>
</dbReference>
<evidence type="ECO:0000313" key="16">
    <source>
        <dbReference type="Proteomes" id="UP000029922"/>
    </source>
</evidence>
<dbReference type="SMART" id="SM00382">
    <property type="entry name" value="AAA"/>
    <property type="match status" value="1"/>
</dbReference>
<dbReference type="EMBL" id="JRPD02000004">
    <property type="protein sequence ID" value="TLE00904.1"/>
    <property type="molecule type" value="Genomic_DNA"/>
</dbReference>
<dbReference type="AlphaFoldDB" id="A0A099U1M5"/>
<keyword evidence="5 12" id="KW-0378">Hydrolase</keyword>
<comment type="catalytic activity">
    <reaction evidence="10 12">
        <text>ATP + H2O = ADP + phosphate + H(+)</text>
        <dbReference type="Rhea" id="RHEA:13065"/>
        <dbReference type="ChEBI" id="CHEBI:15377"/>
        <dbReference type="ChEBI" id="CHEBI:15378"/>
        <dbReference type="ChEBI" id="CHEBI:30616"/>
        <dbReference type="ChEBI" id="CHEBI:43474"/>
        <dbReference type="ChEBI" id="CHEBI:456216"/>
        <dbReference type="EC" id="5.6.2.3"/>
    </reaction>
</comment>
<dbReference type="InterPro" id="IPR007693">
    <property type="entry name" value="DNA_helicase_DnaB-like_N"/>
</dbReference>
<keyword evidence="2 12" id="KW-0639">Primosome</keyword>
<evidence type="ECO:0000313" key="17">
    <source>
        <dbReference type="Proteomes" id="UP000255139"/>
    </source>
</evidence>
<name>A0A099U1M5_9HELI</name>
<dbReference type="Pfam" id="PF00772">
    <property type="entry name" value="DnaB"/>
    <property type="match status" value="1"/>
</dbReference>
<dbReference type="GO" id="GO:0006269">
    <property type="term" value="P:DNA replication, synthesis of primer"/>
    <property type="evidence" value="ECO:0007669"/>
    <property type="project" value="UniProtKB-UniRule"/>
</dbReference>
<dbReference type="EC" id="5.6.2.3" evidence="11 12"/>
<dbReference type="InterPro" id="IPR003593">
    <property type="entry name" value="AAA+_ATPase"/>
</dbReference>
<organism evidence="14 17">
    <name type="scientific">Helicobacter muridarum</name>
    <dbReference type="NCBI Taxonomy" id="216"/>
    <lineage>
        <taxon>Bacteria</taxon>
        <taxon>Pseudomonadati</taxon>
        <taxon>Campylobacterota</taxon>
        <taxon>Epsilonproteobacteria</taxon>
        <taxon>Campylobacterales</taxon>
        <taxon>Helicobacteraceae</taxon>
        <taxon>Helicobacter</taxon>
    </lineage>
</organism>
<keyword evidence="17" id="KW-1185">Reference proteome</keyword>
<reference evidence="14 17" key="2">
    <citation type="submission" date="2018-06" db="EMBL/GenBank/DDBJ databases">
        <authorList>
            <consortium name="Pathogen Informatics"/>
            <person name="Doyle S."/>
        </authorList>
    </citation>
    <scope>NUCLEOTIDE SEQUENCE [LARGE SCALE GENOMIC DNA]</scope>
    <source>
        <strain evidence="14 17">NCTC12714</strain>
    </source>
</reference>
<dbReference type="Gene3D" id="3.40.50.300">
    <property type="entry name" value="P-loop containing nucleotide triphosphate hydrolases"/>
    <property type="match status" value="1"/>
</dbReference>
<dbReference type="InterPro" id="IPR036185">
    <property type="entry name" value="DNA_heli_DnaB-like_N_sf"/>
</dbReference>
<dbReference type="Gene3D" id="1.10.860.10">
    <property type="entry name" value="DNAb Helicase, Chain A"/>
    <property type="match status" value="1"/>
</dbReference>
<evidence type="ECO:0000259" key="13">
    <source>
        <dbReference type="PROSITE" id="PS51199"/>
    </source>
</evidence>
<reference evidence="15 16" key="1">
    <citation type="journal article" date="2014" name="Genome Announc.">
        <title>Draft genome sequences of eight enterohepatic helicobacter species isolated from both laboratory and wild rodents.</title>
        <authorList>
            <person name="Sheh A."/>
            <person name="Shen Z."/>
            <person name="Fox J.G."/>
        </authorList>
    </citation>
    <scope>NUCLEOTIDE SEQUENCE [LARGE SCALE GENOMIC DNA]</scope>
    <source>
        <strain evidence="15 16">ST1</strain>
    </source>
</reference>
<dbReference type="GO" id="GO:0043139">
    <property type="term" value="F:5'-3' DNA helicase activity"/>
    <property type="evidence" value="ECO:0007669"/>
    <property type="project" value="UniProtKB-EC"/>
</dbReference>
<dbReference type="NCBIfam" id="TIGR00665">
    <property type="entry name" value="DnaB"/>
    <property type="match status" value="1"/>
</dbReference>